<accession>A0A1H7XYX4</accession>
<dbReference type="Pfam" id="PF01627">
    <property type="entry name" value="Hpt"/>
    <property type="match status" value="1"/>
</dbReference>
<organism evidence="3 4">
    <name type="scientific">Syntrophus gentianae</name>
    <dbReference type="NCBI Taxonomy" id="43775"/>
    <lineage>
        <taxon>Bacteria</taxon>
        <taxon>Pseudomonadati</taxon>
        <taxon>Thermodesulfobacteriota</taxon>
        <taxon>Syntrophia</taxon>
        <taxon>Syntrophales</taxon>
        <taxon>Syntrophaceae</taxon>
        <taxon>Syntrophus</taxon>
    </lineage>
</organism>
<dbReference type="AlphaFoldDB" id="A0A1H7XYX4"/>
<dbReference type="GO" id="GO:0000160">
    <property type="term" value="P:phosphorelay signal transduction system"/>
    <property type="evidence" value="ECO:0007669"/>
    <property type="project" value="InterPro"/>
</dbReference>
<protein>
    <submittedName>
        <fullName evidence="3">HPt (Histidine-containing phosphotransfer) domain-containing protein</fullName>
    </submittedName>
</protein>
<dbReference type="RefSeq" id="WP_093883553.1">
    <property type="nucleotide sequence ID" value="NZ_FOBS01000013.1"/>
</dbReference>
<dbReference type="EMBL" id="FOBS01000013">
    <property type="protein sequence ID" value="SEM39166.1"/>
    <property type="molecule type" value="Genomic_DNA"/>
</dbReference>
<dbReference type="InterPro" id="IPR036641">
    <property type="entry name" value="HPT_dom_sf"/>
</dbReference>
<name>A0A1H7XYX4_9BACT</name>
<dbReference type="OrthoDB" id="9792360at2"/>
<keyword evidence="1" id="KW-0597">Phosphoprotein</keyword>
<feature type="domain" description="HPt" evidence="2">
    <location>
        <begin position="13"/>
        <end position="106"/>
    </location>
</feature>
<sequence length="106" mass="11777">MTQEPDKKITVRIDPDLADLIPGFLESRRQDVAAILKALEQNDAETIRILGHNMKGCGSGYGFDAITDLGRSLEQAAKDGDREKIQETTQELSVYLESLHVVYEEG</sequence>
<reference evidence="3 4" key="1">
    <citation type="submission" date="2016-10" db="EMBL/GenBank/DDBJ databases">
        <authorList>
            <person name="de Groot N.N."/>
        </authorList>
    </citation>
    <scope>NUCLEOTIDE SEQUENCE [LARGE SCALE GENOMIC DNA]</scope>
    <source>
        <strain evidence="3 4">DSM 8423</strain>
    </source>
</reference>
<dbReference type="STRING" id="43775.SAMN04489760_11322"/>
<evidence type="ECO:0000313" key="4">
    <source>
        <dbReference type="Proteomes" id="UP000198744"/>
    </source>
</evidence>
<keyword evidence="4" id="KW-1185">Reference proteome</keyword>
<dbReference type="Gene3D" id="1.20.120.160">
    <property type="entry name" value="HPT domain"/>
    <property type="match status" value="1"/>
</dbReference>
<feature type="modified residue" description="Phosphohistidine" evidence="1">
    <location>
        <position position="52"/>
    </location>
</feature>
<evidence type="ECO:0000313" key="3">
    <source>
        <dbReference type="EMBL" id="SEM39166.1"/>
    </source>
</evidence>
<evidence type="ECO:0000259" key="2">
    <source>
        <dbReference type="PROSITE" id="PS50894"/>
    </source>
</evidence>
<dbReference type="PROSITE" id="PS50894">
    <property type="entry name" value="HPT"/>
    <property type="match status" value="1"/>
</dbReference>
<dbReference type="SUPFAM" id="SSF47226">
    <property type="entry name" value="Histidine-containing phosphotransfer domain, HPT domain"/>
    <property type="match status" value="1"/>
</dbReference>
<dbReference type="InterPro" id="IPR008207">
    <property type="entry name" value="Sig_transdc_His_kin_Hpt_dom"/>
</dbReference>
<dbReference type="GO" id="GO:0004672">
    <property type="term" value="F:protein kinase activity"/>
    <property type="evidence" value="ECO:0007669"/>
    <property type="project" value="UniProtKB-ARBA"/>
</dbReference>
<gene>
    <name evidence="3" type="ORF">SAMN04489760_11322</name>
</gene>
<evidence type="ECO:0000256" key="1">
    <source>
        <dbReference type="PROSITE-ProRule" id="PRU00110"/>
    </source>
</evidence>
<proteinExistence type="predicted"/>
<dbReference type="Proteomes" id="UP000198744">
    <property type="component" value="Unassembled WGS sequence"/>
</dbReference>